<reference evidence="1 2" key="1">
    <citation type="submission" date="2015-04" db="EMBL/GenBank/DDBJ databases">
        <title>Lasius niger genome sequencing.</title>
        <authorList>
            <person name="Konorov E.A."/>
            <person name="Nikitin M.A."/>
            <person name="Kirill M.V."/>
            <person name="Chang P."/>
        </authorList>
    </citation>
    <scope>NUCLEOTIDE SEQUENCE [LARGE SCALE GENOMIC DNA]</scope>
    <source>
        <tissue evidence="1">Whole</tissue>
    </source>
</reference>
<dbReference type="OrthoDB" id="7533242at2759"/>
<keyword evidence="2" id="KW-1185">Reference proteome</keyword>
<dbReference type="PaxDb" id="67767-A0A0J7K4L4"/>
<dbReference type="EMBL" id="LBMM01014235">
    <property type="protein sequence ID" value="KMQ85267.1"/>
    <property type="molecule type" value="Genomic_DNA"/>
</dbReference>
<protein>
    <submittedName>
        <fullName evidence="1">Nuclease harbi1</fullName>
    </submittedName>
</protein>
<gene>
    <name evidence="1" type="ORF">RF55_16274</name>
</gene>
<comment type="caution">
    <text evidence="1">The sequence shown here is derived from an EMBL/GenBank/DDBJ whole genome shotgun (WGS) entry which is preliminary data.</text>
</comment>
<dbReference type="Proteomes" id="UP000036403">
    <property type="component" value="Unassembled WGS sequence"/>
</dbReference>
<sequence>MFPETFEVVLQLIGPGLRAVNNASAGRKTISEEKQLCIVIWFMATPDSYSDNKSLDVDFKVDAVGTGGSGPSLEASERGFVEAFLPKVESITG</sequence>
<organism evidence="1 2">
    <name type="scientific">Lasius niger</name>
    <name type="common">Black garden ant</name>
    <dbReference type="NCBI Taxonomy" id="67767"/>
    <lineage>
        <taxon>Eukaryota</taxon>
        <taxon>Metazoa</taxon>
        <taxon>Ecdysozoa</taxon>
        <taxon>Arthropoda</taxon>
        <taxon>Hexapoda</taxon>
        <taxon>Insecta</taxon>
        <taxon>Pterygota</taxon>
        <taxon>Neoptera</taxon>
        <taxon>Endopterygota</taxon>
        <taxon>Hymenoptera</taxon>
        <taxon>Apocrita</taxon>
        <taxon>Aculeata</taxon>
        <taxon>Formicoidea</taxon>
        <taxon>Formicidae</taxon>
        <taxon>Formicinae</taxon>
        <taxon>Lasius</taxon>
        <taxon>Lasius</taxon>
    </lineage>
</organism>
<accession>A0A0J7K4L4</accession>
<proteinExistence type="predicted"/>
<name>A0A0J7K4L4_LASNI</name>
<evidence type="ECO:0000313" key="2">
    <source>
        <dbReference type="Proteomes" id="UP000036403"/>
    </source>
</evidence>
<evidence type="ECO:0000313" key="1">
    <source>
        <dbReference type="EMBL" id="KMQ85267.1"/>
    </source>
</evidence>
<dbReference type="AlphaFoldDB" id="A0A0J7K4L4"/>